<proteinExistence type="predicted"/>
<dbReference type="PROSITE" id="PS51677">
    <property type="entry name" value="NODB"/>
    <property type="match status" value="1"/>
</dbReference>
<dbReference type="Gene3D" id="3.20.20.370">
    <property type="entry name" value="Glycoside hydrolase/deacetylase"/>
    <property type="match status" value="1"/>
</dbReference>
<dbReference type="EMBL" id="BMED01000001">
    <property type="protein sequence ID" value="GGC57643.1"/>
    <property type="molecule type" value="Genomic_DNA"/>
</dbReference>
<evidence type="ECO:0000313" key="3">
    <source>
        <dbReference type="EMBL" id="GGC57643.1"/>
    </source>
</evidence>
<reference evidence="3" key="2">
    <citation type="submission" date="2020-09" db="EMBL/GenBank/DDBJ databases">
        <authorList>
            <person name="Sun Q."/>
            <person name="Zhou Y."/>
        </authorList>
    </citation>
    <scope>NUCLEOTIDE SEQUENCE</scope>
    <source>
        <strain evidence="3">CGMCC 1.10998</strain>
    </source>
</reference>
<dbReference type="RefSeq" id="WP_188564015.1">
    <property type="nucleotide sequence ID" value="NZ_BMED01000001.1"/>
</dbReference>
<sequence>MKRNPIWLLLFSVAALAINPELGFSEVSAASYSEKYFIDSKSQQISQPKHGLDKFLPQLSFKQKPILLTFDDGPDDPEIDLAILAILKKHSAKSIWFVNCKHLDPAANSNFQASRDTLKEITSAGHLIGNHGYHHLNLKNLDRDDPQKMHQEISECSSYIKNLTGSRPAYFRAPWGERSENVTNFALEQGMASLYWTVNSMDMVQSNKSRVIDSVKAYVDNLKIERGDVILFHDHTSTLRMLDKMLTKLDSEGFIYVTPG</sequence>
<dbReference type="AlphaFoldDB" id="A0A916X9R6"/>
<comment type="caution">
    <text evidence="3">The sequence shown here is derived from an EMBL/GenBank/DDBJ whole genome shotgun (WGS) entry which is preliminary data.</text>
</comment>
<dbReference type="InterPro" id="IPR002509">
    <property type="entry name" value="NODB_dom"/>
</dbReference>
<dbReference type="CDD" id="cd10917">
    <property type="entry name" value="CE4_NodB_like_6s_7s"/>
    <property type="match status" value="1"/>
</dbReference>
<feature type="chain" id="PRO_5036723710" description="NodB homology domain-containing protein" evidence="1">
    <location>
        <begin position="18"/>
        <end position="260"/>
    </location>
</feature>
<dbReference type="SUPFAM" id="SSF88713">
    <property type="entry name" value="Glycoside hydrolase/deacetylase"/>
    <property type="match status" value="1"/>
</dbReference>
<keyword evidence="1" id="KW-0732">Signal</keyword>
<dbReference type="GO" id="GO:0016810">
    <property type="term" value="F:hydrolase activity, acting on carbon-nitrogen (but not peptide) bonds"/>
    <property type="evidence" value="ECO:0007669"/>
    <property type="project" value="InterPro"/>
</dbReference>
<organism evidence="3 4">
    <name type="scientific">Undibacterium terreum</name>
    <dbReference type="NCBI Taxonomy" id="1224302"/>
    <lineage>
        <taxon>Bacteria</taxon>
        <taxon>Pseudomonadati</taxon>
        <taxon>Pseudomonadota</taxon>
        <taxon>Betaproteobacteria</taxon>
        <taxon>Burkholderiales</taxon>
        <taxon>Oxalobacteraceae</taxon>
        <taxon>Undibacterium</taxon>
    </lineage>
</organism>
<evidence type="ECO:0000256" key="1">
    <source>
        <dbReference type="SAM" id="SignalP"/>
    </source>
</evidence>
<keyword evidence="4" id="KW-1185">Reference proteome</keyword>
<dbReference type="PANTHER" id="PTHR10587">
    <property type="entry name" value="GLYCOSYL TRANSFERASE-RELATED"/>
    <property type="match status" value="1"/>
</dbReference>
<accession>A0A916X9R6</accession>
<gene>
    <name evidence="3" type="ORF">GCM10011396_00610</name>
</gene>
<reference evidence="3" key="1">
    <citation type="journal article" date="2014" name="Int. J. Syst. Evol. Microbiol.">
        <title>Complete genome sequence of Corynebacterium casei LMG S-19264T (=DSM 44701T), isolated from a smear-ripened cheese.</title>
        <authorList>
            <consortium name="US DOE Joint Genome Institute (JGI-PGF)"/>
            <person name="Walter F."/>
            <person name="Albersmeier A."/>
            <person name="Kalinowski J."/>
            <person name="Ruckert C."/>
        </authorList>
    </citation>
    <scope>NUCLEOTIDE SEQUENCE</scope>
    <source>
        <strain evidence="3">CGMCC 1.10998</strain>
    </source>
</reference>
<feature type="signal peptide" evidence="1">
    <location>
        <begin position="1"/>
        <end position="17"/>
    </location>
</feature>
<dbReference type="InterPro" id="IPR011330">
    <property type="entry name" value="Glyco_hydro/deAcase_b/a-brl"/>
</dbReference>
<feature type="domain" description="NodB homology" evidence="2">
    <location>
        <begin position="64"/>
        <end position="257"/>
    </location>
</feature>
<evidence type="ECO:0000313" key="4">
    <source>
        <dbReference type="Proteomes" id="UP000637423"/>
    </source>
</evidence>
<name>A0A916X9R6_9BURK</name>
<evidence type="ECO:0000259" key="2">
    <source>
        <dbReference type="PROSITE" id="PS51677"/>
    </source>
</evidence>
<protein>
    <recommendedName>
        <fullName evidence="2">NodB homology domain-containing protein</fullName>
    </recommendedName>
</protein>
<dbReference type="InterPro" id="IPR050248">
    <property type="entry name" value="Polysacc_deacetylase_ArnD"/>
</dbReference>
<dbReference type="Proteomes" id="UP000637423">
    <property type="component" value="Unassembled WGS sequence"/>
</dbReference>
<dbReference type="GO" id="GO:0005975">
    <property type="term" value="P:carbohydrate metabolic process"/>
    <property type="evidence" value="ECO:0007669"/>
    <property type="project" value="InterPro"/>
</dbReference>
<dbReference type="Pfam" id="PF01522">
    <property type="entry name" value="Polysacc_deac_1"/>
    <property type="match status" value="1"/>
</dbReference>